<evidence type="ECO:0000313" key="2">
    <source>
        <dbReference type="EMBL" id="PAV05967.1"/>
    </source>
</evidence>
<keyword evidence="3" id="KW-1185">Reference proteome</keyword>
<reference evidence="2 3" key="1">
    <citation type="journal article" date="2017" name="BMC Genomics">
        <title>Genomic analysis of methanogenic archaea reveals a shift towards energy conservation.</title>
        <authorList>
            <person name="Gilmore S.P."/>
            <person name="Henske J.K."/>
            <person name="Sexton J.A."/>
            <person name="Solomon K.V."/>
            <person name="Seppala S."/>
            <person name="Yoo J.I."/>
            <person name="Huyett L.M."/>
            <person name="Pressman A."/>
            <person name="Cogan J.Z."/>
            <person name="Kivenson V."/>
            <person name="Peng X."/>
            <person name="Tan Y."/>
            <person name="Valentine D.L."/>
            <person name="O'Malley M.A."/>
        </authorList>
    </citation>
    <scope>NUCLEOTIDE SEQUENCE [LARGE SCALE GENOMIC DNA]</scope>
    <source>
        <strain evidence="2 3">M.o.H.</strain>
    </source>
</reference>
<feature type="transmembrane region" description="Helical" evidence="1">
    <location>
        <begin position="7"/>
        <end position="25"/>
    </location>
</feature>
<dbReference type="AlphaFoldDB" id="A0A2A2H9A2"/>
<accession>A0A2A2H9A2</accession>
<keyword evidence="1" id="KW-0812">Transmembrane</keyword>
<sequence length="118" mass="13397">MERKLKIGIGLLVLVIVVPFLSVLLCLNTSEGCLNCSDGCEYFADATEKTQQYQELANVSKKYVSQKEGMDIDFFHDIIQFKSDKEAVVTVLSDSVIWNGTWTYSNGKWKPKSDFCRE</sequence>
<dbReference type="Proteomes" id="UP000217784">
    <property type="component" value="Unassembled WGS sequence"/>
</dbReference>
<dbReference type="RefSeq" id="WP_069583420.1">
    <property type="nucleotide sequence ID" value="NZ_LMVM01000001.1"/>
</dbReference>
<evidence type="ECO:0000313" key="3">
    <source>
        <dbReference type="Proteomes" id="UP000217784"/>
    </source>
</evidence>
<keyword evidence="1" id="KW-0472">Membrane</keyword>
<comment type="caution">
    <text evidence="2">The sequence shown here is derived from an EMBL/GenBank/DDBJ whole genome shotgun (WGS) entry which is preliminary data.</text>
</comment>
<organism evidence="2 3">
    <name type="scientific">Methanobacterium bryantii</name>
    <dbReference type="NCBI Taxonomy" id="2161"/>
    <lineage>
        <taxon>Archaea</taxon>
        <taxon>Methanobacteriati</taxon>
        <taxon>Methanobacteriota</taxon>
        <taxon>Methanomada group</taxon>
        <taxon>Methanobacteria</taxon>
        <taxon>Methanobacteriales</taxon>
        <taxon>Methanobacteriaceae</taxon>
        <taxon>Methanobacterium</taxon>
    </lineage>
</organism>
<name>A0A2A2H9A2_METBR</name>
<protein>
    <submittedName>
        <fullName evidence="2">Uncharacterized protein</fullName>
    </submittedName>
</protein>
<proteinExistence type="predicted"/>
<gene>
    <name evidence="2" type="ORF">ASJ80_14050</name>
</gene>
<evidence type="ECO:0000256" key="1">
    <source>
        <dbReference type="SAM" id="Phobius"/>
    </source>
</evidence>
<dbReference type="EMBL" id="LMVM01000001">
    <property type="protein sequence ID" value="PAV05967.1"/>
    <property type="molecule type" value="Genomic_DNA"/>
</dbReference>
<dbReference type="OrthoDB" id="70921at2157"/>
<keyword evidence="1" id="KW-1133">Transmembrane helix</keyword>